<evidence type="ECO:0000256" key="1">
    <source>
        <dbReference type="SAM" id="Phobius"/>
    </source>
</evidence>
<gene>
    <name evidence="2" type="primary">pif-6</name>
    <name evidence="2" type="ORF">NezhNPV_ORF37</name>
</gene>
<dbReference type="EMBL" id="OR723730">
    <property type="protein sequence ID" value="WYD57082.1"/>
    <property type="molecule type" value="Genomic_DNA"/>
</dbReference>
<dbReference type="Pfam" id="PF05341">
    <property type="entry name" value="PIF6"/>
    <property type="match status" value="1"/>
</dbReference>
<feature type="transmembrane region" description="Helical" evidence="1">
    <location>
        <begin position="110"/>
        <end position="127"/>
    </location>
</feature>
<protein>
    <submittedName>
        <fullName evidence="2">Pif-6</fullName>
    </submittedName>
</protein>
<name>A0AAN0N851_9BACU</name>
<keyword evidence="1" id="KW-0812">Transmembrane</keyword>
<proteinExistence type="predicted"/>
<keyword evidence="1" id="KW-0472">Membrane</keyword>
<evidence type="ECO:0000313" key="2">
    <source>
        <dbReference type="EMBL" id="WYD57082.1"/>
    </source>
</evidence>
<sequence>MSTKITTPELVLQDANLKYYSTSLVVVDPDDRELAWKRLFMLLVNTSPHQLYRTHLSTGLITNFDYKQPLYVNLNNKQILSDDDSVNAALYDFYNRNTPVTTLPISSQKILVVGILLLIFSMLLSVLNDGYFSNRINASNNIYRQSP</sequence>
<organism evidence="2">
    <name type="scientific">Nesodiprion zhejiangensis nucleopolyhedrovirus</name>
    <dbReference type="NCBI Taxonomy" id="3135970"/>
    <lineage>
        <taxon>Viruses</taxon>
        <taxon>Viruses incertae sedis</taxon>
        <taxon>Naldaviricetes</taxon>
        <taxon>Lefavirales</taxon>
        <taxon>Baculoviridae</taxon>
    </lineage>
</organism>
<reference evidence="2" key="1">
    <citation type="submission" date="2023-10" db="EMBL/GenBank/DDBJ databases">
        <authorList>
            <person name="Wang Q."/>
        </authorList>
    </citation>
    <scope>NUCLEOTIDE SEQUENCE</scope>
    <source>
        <strain evidence="2">BJZYA2014</strain>
    </source>
</reference>
<dbReference type="InterPro" id="IPR008005">
    <property type="entry name" value="PIF6"/>
</dbReference>
<keyword evidence="1" id="KW-1133">Transmembrane helix</keyword>
<accession>A0AAN0N851</accession>